<accession>A0ABD3S089</accession>
<dbReference type="GO" id="GO:0006351">
    <property type="term" value="P:DNA-templated transcription"/>
    <property type="evidence" value="ECO:0007669"/>
    <property type="project" value="UniProtKB-UniRule"/>
</dbReference>
<evidence type="ECO:0000256" key="2">
    <source>
        <dbReference type="ARBA" id="ARBA00008122"/>
    </source>
</evidence>
<keyword evidence="10" id="KW-1185">Reference proteome</keyword>
<dbReference type="PROSITE" id="PS51666">
    <property type="entry name" value="QLQ"/>
    <property type="match status" value="1"/>
</dbReference>
<comment type="similarity">
    <text evidence="2 5">Belongs to the GRF family.</text>
</comment>
<dbReference type="AlphaFoldDB" id="A0ABD3S089"/>
<dbReference type="SMART" id="SM00951">
    <property type="entry name" value="QLQ"/>
    <property type="match status" value="1"/>
</dbReference>
<evidence type="ECO:0000256" key="6">
    <source>
        <dbReference type="SAM" id="MobiDB-lite"/>
    </source>
</evidence>
<name>A0ABD3S089_9LAMI</name>
<comment type="subcellular location">
    <subcellularLocation>
        <location evidence="1 5">Nucleus</location>
    </subcellularLocation>
</comment>
<keyword evidence="5" id="KW-0804">Transcription</keyword>
<evidence type="ECO:0000313" key="9">
    <source>
        <dbReference type="EMBL" id="KAL3817861.1"/>
    </source>
</evidence>
<evidence type="ECO:0000259" key="7">
    <source>
        <dbReference type="PROSITE" id="PS51666"/>
    </source>
</evidence>
<dbReference type="Proteomes" id="UP001634393">
    <property type="component" value="Unassembled WGS sequence"/>
</dbReference>
<dbReference type="GO" id="GO:0005634">
    <property type="term" value="C:nucleus"/>
    <property type="evidence" value="ECO:0007669"/>
    <property type="project" value="UniProtKB-SubCell"/>
</dbReference>
<dbReference type="EMBL" id="JBJXBP010000007">
    <property type="protein sequence ID" value="KAL3817861.1"/>
    <property type="molecule type" value="Genomic_DNA"/>
</dbReference>
<evidence type="ECO:0000256" key="5">
    <source>
        <dbReference type="RuleBase" id="RU367127"/>
    </source>
</evidence>
<evidence type="ECO:0000256" key="4">
    <source>
        <dbReference type="PROSITE-ProRule" id="PRU01002"/>
    </source>
</evidence>
<feature type="compositionally biased region" description="Low complexity" evidence="6">
    <location>
        <begin position="377"/>
        <end position="387"/>
    </location>
</feature>
<comment type="function">
    <text evidence="5">Transcription activator.</text>
</comment>
<feature type="region of interest" description="Disordered" evidence="6">
    <location>
        <begin position="481"/>
        <end position="503"/>
    </location>
</feature>
<comment type="caution">
    <text evidence="4">Lacks conserved residue(s) required for the propagation of feature annotation.</text>
</comment>
<feature type="domain" description="WRC" evidence="8">
    <location>
        <begin position="190"/>
        <end position="236"/>
    </location>
</feature>
<feature type="compositionally biased region" description="Acidic residues" evidence="6">
    <location>
        <begin position="411"/>
        <end position="422"/>
    </location>
</feature>
<comment type="caution">
    <text evidence="9">The sequence shown here is derived from an EMBL/GenBank/DDBJ whole genome shotgun (WGS) entry which is preliminary data.</text>
</comment>
<dbReference type="InterPro" id="IPR031137">
    <property type="entry name" value="GRF"/>
</dbReference>
<dbReference type="InterPro" id="IPR014978">
    <property type="entry name" value="Gln-Leu-Gln_QLQ"/>
</dbReference>
<feature type="compositionally biased region" description="Basic and acidic residues" evidence="6">
    <location>
        <begin position="364"/>
        <end position="374"/>
    </location>
</feature>
<reference evidence="9 10" key="1">
    <citation type="submission" date="2024-12" db="EMBL/GenBank/DDBJ databases">
        <title>The unique morphological basis and parallel evolutionary history of personate flowers in Penstemon.</title>
        <authorList>
            <person name="Depatie T.H."/>
            <person name="Wessinger C.A."/>
        </authorList>
    </citation>
    <scope>NUCLEOTIDE SEQUENCE [LARGE SCALE GENOMIC DNA]</scope>
    <source>
        <strain evidence="9">WTNN_2</strain>
        <tissue evidence="9">Leaf</tissue>
    </source>
</reference>
<dbReference type="InterPro" id="IPR014977">
    <property type="entry name" value="WRC_dom"/>
</dbReference>
<keyword evidence="3 5" id="KW-0539">Nucleus</keyword>
<keyword evidence="5" id="KW-0805">Transcription regulation</keyword>
<dbReference type="Pfam" id="PF08879">
    <property type="entry name" value="WRC"/>
    <property type="match status" value="1"/>
</dbReference>
<proteinExistence type="inferred from homology"/>
<feature type="compositionally biased region" description="Low complexity" evidence="6">
    <location>
        <begin position="487"/>
        <end position="498"/>
    </location>
</feature>
<keyword evidence="5" id="KW-0010">Activator</keyword>
<dbReference type="PROSITE" id="PS51667">
    <property type="entry name" value="WRC"/>
    <property type="match status" value="1"/>
</dbReference>
<dbReference type="PANTHER" id="PTHR31602:SF3">
    <property type="entry name" value="GROWTH-REGULATING FACTOR 8"/>
    <property type="match status" value="1"/>
</dbReference>
<dbReference type="GO" id="GO:0005524">
    <property type="term" value="F:ATP binding"/>
    <property type="evidence" value="ECO:0007669"/>
    <property type="project" value="UniProtKB-UniRule"/>
</dbReference>
<dbReference type="PANTHER" id="PTHR31602">
    <property type="entry name" value="GROWTH-REGULATING FACTOR 5"/>
    <property type="match status" value="1"/>
</dbReference>
<dbReference type="Pfam" id="PF08880">
    <property type="entry name" value="QLQ"/>
    <property type="match status" value="1"/>
</dbReference>
<organism evidence="9 10">
    <name type="scientific">Penstemon smallii</name>
    <dbReference type="NCBI Taxonomy" id="265156"/>
    <lineage>
        <taxon>Eukaryota</taxon>
        <taxon>Viridiplantae</taxon>
        <taxon>Streptophyta</taxon>
        <taxon>Embryophyta</taxon>
        <taxon>Tracheophyta</taxon>
        <taxon>Spermatophyta</taxon>
        <taxon>Magnoliopsida</taxon>
        <taxon>eudicotyledons</taxon>
        <taxon>Gunneridae</taxon>
        <taxon>Pentapetalae</taxon>
        <taxon>asterids</taxon>
        <taxon>lamiids</taxon>
        <taxon>Lamiales</taxon>
        <taxon>Plantaginaceae</taxon>
        <taxon>Cheloneae</taxon>
        <taxon>Penstemon</taxon>
    </lineage>
</organism>
<dbReference type="GO" id="GO:0099402">
    <property type="term" value="P:plant organ development"/>
    <property type="evidence" value="ECO:0007669"/>
    <property type="project" value="UniProtKB-ARBA"/>
</dbReference>
<feature type="compositionally biased region" description="Basic and acidic residues" evidence="6">
    <location>
        <begin position="192"/>
        <end position="202"/>
    </location>
</feature>
<evidence type="ECO:0000256" key="3">
    <source>
        <dbReference type="ARBA" id="ARBA00023242"/>
    </source>
</evidence>
<sequence>MLRNGNERKSPSSSVDCDVGLGLKMQVQPSTEETETLYSSSTCKRATTVPLYHPHYQLQQFVSSENVTGFSVDGACGGGSFLNQVAAGGGDDIYESLHTSNGSGFFRPSGGGVCGKSPFFTASQWEELERQKMIHKYMMASIPVPPQLLLPISRTTLAPIMSQSNKSSTGGGGGQDLRFTSSSSSSTSNDPEPWRCKRTDGKKWRCSRDVATPEQKYCERHAHKTRTSRSRKPVEIIPSHHHNNNLYNTPQQPLQIQSTMDNQNRCIEWFIRGGGSNEQQQQQWQQHQVMMNKDQNKNNTNNNNNNNNVSYLYQQPPHEYAEEEEGKQSFMSLINPYNTTINHQRSSNSILDPTQKTTRHFIDAWGEDKDESRKKFSPSSSLTLSMSAGTTMNWNIDDDQDNNNNNNNEEKENDDDDDDDDGMMMMKPVQHQWMNMNPAVSWMMNSTTPGGPLGEALCLGNNNTTTRDTCGSLNLTSPPRVHGHGYSNNNNINNSKRSSCGEDGSLSHALNFIG</sequence>
<comment type="domain">
    <text evidence="5">The QLQ domain and WRC domain may be involved in protein-protein interaction and DNA-binding, respectively.</text>
</comment>
<evidence type="ECO:0000259" key="8">
    <source>
        <dbReference type="PROSITE" id="PS51667"/>
    </source>
</evidence>
<gene>
    <name evidence="9" type="ORF">ACJIZ3_003766</name>
</gene>
<evidence type="ECO:0000256" key="1">
    <source>
        <dbReference type="ARBA" id="ARBA00004123"/>
    </source>
</evidence>
<feature type="domain" description="QLQ" evidence="7">
    <location>
        <begin position="119"/>
        <end position="154"/>
    </location>
</feature>
<evidence type="ECO:0000313" key="10">
    <source>
        <dbReference type="Proteomes" id="UP001634393"/>
    </source>
</evidence>
<feature type="region of interest" description="Disordered" evidence="6">
    <location>
        <begin position="162"/>
        <end position="202"/>
    </location>
</feature>
<feature type="region of interest" description="Disordered" evidence="6">
    <location>
        <begin position="364"/>
        <end position="424"/>
    </location>
</feature>
<protein>
    <recommendedName>
        <fullName evidence="5">Growth-regulating factor</fullName>
    </recommendedName>
</protein>